<keyword evidence="3" id="KW-1185">Reference proteome</keyword>
<evidence type="ECO:0000313" key="2">
    <source>
        <dbReference type="EMBL" id="KAK7473526.1"/>
    </source>
</evidence>
<dbReference type="Proteomes" id="UP001519460">
    <property type="component" value="Unassembled WGS sequence"/>
</dbReference>
<organism evidence="2 3">
    <name type="scientific">Batillaria attramentaria</name>
    <dbReference type="NCBI Taxonomy" id="370345"/>
    <lineage>
        <taxon>Eukaryota</taxon>
        <taxon>Metazoa</taxon>
        <taxon>Spiralia</taxon>
        <taxon>Lophotrochozoa</taxon>
        <taxon>Mollusca</taxon>
        <taxon>Gastropoda</taxon>
        <taxon>Caenogastropoda</taxon>
        <taxon>Sorbeoconcha</taxon>
        <taxon>Cerithioidea</taxon>
        <taxon>Batillariidae</taxon>
        <taxon>Batillaria</taxon>
    </lineage>
</organism>
<accession>A0ABD0JFB3</accession>
<dbReference type="EMBL" id="JACVVK020000466">
    <property type="protein sequence ID" value="KAK7473526.1"/>
    <property type="molecule type" value="Genomic_DNA"/>
</dbReference>
<dbReference type="AlphaFoldDB" id="A0ABD0JFB3"/>
<proteinExistence type="predicted"/>
<comment type="caution">
    <text evidence="2">The sequence shown here is derived from an EMBL/GenBank/DDBJ whole genome shotgun (WGS) entry which is preliminary data.</text>
</comment>
<gene>
    <name evidence="2" type="ORF">BaRGS_00035243</name>
</gene>
<evidence type="ECO:0008006" key="4">
    <source>
        <dbReference type="Google" id="ProtNLM"/>
    </source>
</evidence>
<sequence>AKTSCEIPAVFEGDPANLTCIFNEDVSVTKRNIKIVKCGHDTAGCDPDTIQNVLDCHWLDADNIHCDLKHGFELIGQVGARAVVRIIRATQNHIGRYMCEVVPSDPSQIKPCEFYLKEEKASISPEQKTDACQRNQMHASAEQETLSRNAPEGSAPLEIVDKPVEVREFLRDIHKIVSED</sequence>
<name>A0ABD0JFB3_9CAEN</name>
<dbReference type="InterPro" id="IPR036179">
    <property type="entry name" value="Ig-like_dom_sf"/>
</dbReference>
<feature type="non-terminal residue" evidence="2">
    <location>
        <position position="1"/>
    </location>
</feature>
<feature type="compositionally biased region" description="Polar residues" evidence="1">
    <location>
        <begin position="132"/>
        <end position="148"/>
    </location>
</feature>
<evidence type="ECO:0000313" key="3">
    <source>
        <dbReference type="Proteomes" id="UP001519460"/>
    </source>
</evidence>
<protein>
    <recommendedName>
        <fullName evidence="4">Ig-like domain-containing protein</fullName>
    </recommendedName>
</protein>
<evidence type="ECO:0000256" key="1">
    <source>
        <dbReference type="SAM" id="MobiDB-lite"/>
    </source>
</evidence>
<reference evidence="2 3" key="1">
    <citation type="journal article" date="2023" name="Sci. Data">
        <title>Genome assembly of the Korean intertidal mud-creeper Batillaria attramentaria.</title>
        <authorList>
            <person name="Patra A.K."/>
            <person name="Ho P.T."/>
            <person name="Jun S."/>
            <person name="Lee S.J."/>
            <person name="Kim Y."/>
            <person name="Won Y.J."/>
        </authorList>
    </citation>
    <scope>NUCLEOTIDE SEQUENCE [LARGE SCALE GENOMIC DNA]</scope>
    <source>
        <strain evidence="2">Wonlab-2016</strain>
    </source>
</reference>
<feature type="region of interest" description="Disordered" evidence="1">
    <location>
        <begin position="125"/>
        <end position="159"/>
    </location>
</feature>
<dbReference type="SUPFAM" id="SSF48726">
    <property type="entry name" value="Immunoglobulin"/>
    <property type="match status" value="1"/>
</dbReference>